<dbReference type="Gramene" id="TuG1812G0200005769.01.T01">
    <property type="protein sequence ID" value="TuG1812G0200005769.01.T01"/>
    <property type="gene ID" value="TuG1812G0200005769.01"/>
</dbReference>
<dbReference type="Proteomes" id="UP000015106">
    <property type="component" value="Chromosome 2"/>
</dbReference>
<organism evidence="2 3">
    <name type="scientific">Triticum urartu</name>
    <name type="common">Red wild einkorn</name>
    <name type="synonym">Crithodium urartu</name>
    <dbReference type="NCBI Taxonomy" id="4572"/>
    <lineage>
        <taxon>Eukaryota</taxon>
        <taxon>Viridiplantae</taxon>
        <taxon>Streptophyta</taxon>
        <taxon>Embryophyta</taxon>
        <taxon>Tracheophyta</taxon>
        <taxon>Spermatophyta</taxon>
        <taxon>Magnoliopsida</taxon>
        <taxon>Liliopsida</taxon>
        <taxon>Poales</taxon>
        <taxon>Poaceae</taxon>
        <taxon>BOP clade</taxon>
        <taxon>Pooideae</taxon>
        <taxon>Triticodae</taxon>
        <taxon>Triticeae</taxon>
        <taxon>Triticinae</taxon>
        <taxon>Triticum</taxon>
    </lineage>
</organism>
<reference evidence="3" key="1">
    <citation type="journal article" date="2013" name="Nature">
        <title>Draft genome of the wheat A-genome progenitor Triticum urartu.</title>
        <authorList>
            <person name="Ling H.Q."/>
            <person name="Zhao S."/>
            <person name="Liu D."/>
            <person name="Wang J."/>
            <person name="Sun H."/>
            <person name="Zhang C."/>
            <person name="Fan H."/>
            <person name="Li D."/>
            <person name="Dong L."/>
            <person name="Tao Y."/>
            <person name="Gao C."/>
            <person name="Wu H."/>
            <person name="Li Y."/>
            <person name="Cui Y."/>
            <person name="Guo X."/>
            <person name="Zheng S."/>
            <person name="Wang B."/>
            <person name="Yu K."/>
            <person name="Liang Q."/>
            <person name="Yang W."/>
            <person name="Lou X."/>
            <person name="Chen J."/>
            <person name="Feng M."/>
            <person name="Jian J."/>
            <person name="Zhang X."/>
            <person name="Luo G."/>
            <person name="Jiang Y."/>
            <person name="Liu J."/>
            <person name="Wang Z."/>
            <person name="Sha Y."/>
            <person name="Zhang B."/>
            <person name="Wu H."/>
            <person name="Tang D."/>
            <person name="Shen Q."/>
            <person name="Xue P."/>
            <person name="Zou S."/>
            <person name="Wang X."/>
            <person name="Liu X."/>
            <person name="Wang F."/>
            <person name="Yang Y."/>
            <person name="An X."/>
            <person name="Dong Z."/>
            <person name="Zhang K."/>
            <person name="Zhang X."/>
            <person name="Luo M.C."/>
            <person name="Dvorak J."/>
            <person name="Tong Y."/>
            <person name="Wang J."/>
            <person name="Yang H."/>
            <person name="Li Z."/>
            <person name="Wang D."/>
            <person name="Zhang A."/>
            <person name="Wang J."/>
        </authorList>
    </citation>
    <scope>NUCLEOTIDE SEQUENCE</scope>
    <source>
        <strain evidence="3">cv. G1812</strain>
    </source>
</reference>
<dbReference type="EnsemblPlants" id="TuG1812G0200005769.01.T01">
    <property type="protein sequence ID" value="TuG1812G0200005769.01.T01"/>
    <property type="gene ID" value="TuG1812G0200005769.01"/>
</dbReference>
<sequence length="119" mass="12771">MNFCISLHIYMWTKSSSHSSPCGAFCVIGSSSAATCDLSESGPNIKFQYPAPGPVLPPLSYRVPLPPFPLPVPPLAPSPLVLPLPREAFPVPLPVAFPLPPPLACLFLPLALSLVWWLN</sequence>
<evidence type="ECO:0000256" key="1">
    <source>
        <dbReference type="SAM" id="Phobius"/>
    </source>
</evidence>
<protein>
    <submittedName>
        <fullName evidence="2">Uncharacterized protein</fullName>
    </submittedName>
</protein>
<reference evidence="2" key="3">
    <citation type="submission" date="2022-06" db="UniProtKB">
        <authorList>
            <consortium name="EnsemblPlants"/>
        </authorList>
    </citation>
    <scope>IDENTIFICATION</scope>
</reference>
<accession>A0A8R7PK34</accession>
<dbReference type="AlphaFoldDB" id="A0A8R7PK34"/>
<evidence type="ECO:0000313" key="3">
    <source>
        <dbReference type="Proteomes" id="UP000015106"/>
    </source>
</evidence>
<keyword evidence="1" id="KW-0472">Membrane</keyword>
<feature type="transmembrane region" description="Helical" evidence="1">
    <location>
        <begin position="99"/>
        <end position="118"/>
    </location>
</feature>
<reference evidence="2" key="2">
    <citation type="submission" date="2018-03" db="EMBL/GenBank/DDBJ databases">
        <title>The Triticum urartu genome reveals the dynamic nature of wheat genome evolution.</title>
        <authorList>
            <person name="Ling H."/>
            <person name="Ma B."/>
            <person name="Shi X."/>
            <person name="Liu H."/>
            <person name="Dong L."/>
            <person name="Sun H."/>
            <person name="Cao Y."/>
            <person name="Gao Q."/>
            <person name="Zheng S."/>
            <person name="Li Y."/>
            <person name="Yu Y."/>
            <person name="Du H."/>
            <person name="Qi M."/>
            <person name="Li Y."/>
            <person name="Yu H."/>
            <person name="Cui Y."/>
            <person name="Wang N."/>
            <person name="Chen C."/>
            <person name="Wu H."/>
            <person name="Zhao Y."/>
            <person name="Zhang J."/>
            <person name="Li Y."/>
            <person name="Zhou W."/>
            <person name="Zhang B."/>
            <person name="Hu W."/>
            <person name="Eijk M."/>
            <person name="Tang J."/>
            <person name="Witsenboer H."/>
            <person name="Zhao S."/>
            <person name="Li Z."/>
            <person name="Zhang A."/>
            <person name="Wang D."/>
            <person name="Liang C."/>
        </authorList>
    </citation>
    <scope>NUCLEOTIDE SEQUENCE [LARGE SCALE GENOMIC DNA]</scope>
    <source>
        <strain evidence="2">cv. G1812</strain>
    </source>
</reference>
<keyword evidence="3" id="KW-1185">Reference proteome</keyword>
<name>A0A8R7PK34_TRIUA</name>
<keyword evidence="1" id="KW-1133">Transmembrane helix</keyword>
<proteinExistence type="predicted"/>
<keyword evidence="1" id="KW-0812">Transmembrane</keyword>
<evidence type="ECO:0000313" key="2">
    <source>
        <dbReference type="EnsemblPlants" id="TuG1812G0200005769.01.T01"/>
    </source>
</evidence>